<evidence type="ECO:0000313" key="1">
    <source>
        <dbReference type="EMBL" id="MCT2400078.1"/>
    </source>
</evidence>
<gene>
    <name evidence="1" type="ORF">NZK81_10985</name>
</gene>
<accession>A0ABT2I653</accession>
<proteinExistence type="predicted"/>
<sequence length="167" mass="18177">MADYYTQGSFAFTCSHAEMALIEEAFQASHDLENGDTPSQPTPEFLAAFPPTSPDDPWSGFVTLFDDPEFPSFGVEFEGGNTLDQPGVSTVSMWSMIDFQPAALAALIHRCCQETVRQAPIGFEFGFSCSRARRDGFGGGWCAVFADRIEIETTRQALSLALEGGIL</sequence>
<dbReference type="RefSeq" id="WP_013833364.1">
    <property type="nucleotide sequence ID" value="NZ_JANZXA010000006.1"/>
</dbReference>
<evidence type="ECO:0008006" key="3">
    <source>
        <dbReference type="Google" id="ProtNLM"/>
    </source>
</evidence>
<keyword evidence="2" id="KW-1185">Reference proteome</keyword>
<evidence type="ECO:0000313" key="2">
    <source>
        <dbReference type="Proteomes" id="UP001165583"/>
    </source>
</evidence>
<reference evidence="1" key="1">
    <citation type="submission" date="2022-09" db="EMBL/GenBank/DDBJ databases">
        <title>Novosphingobium sp. Nov., a polycyclic aromatic hydrocarbon-degrading bacterium isolated form mangrove sediments in HongKong.</title>
        <authorList>
            <person name="Hu Z."/>
        </authorList>
    </citation>
    <scope>NUCLEOTIDE SEQUENCE</scope>
    <source>
        <strain evidence="1">HK4-1</strain>
    </source>
</reference>
<comment type="caution">
    <text evidence="1">The sequence shown here is derived from an EMBL/GenBank/DDBJ whole genome shotgun (WGS) entry which is preliminary data.</text>
</comment>
<dbReference type="Proteomes" id="UP001165583">
    <property type="component" value="Unassembled WGS sequence"/>
</dbReference>
<dbReference type="EMBL" id="JANZXA010000006">
    <property type="protein sequence ID" value="MCT2400078.1"/>
    <property type="molecule type" value="Genomic_DNA"/>
</dbReference>
<name>A0ABT2I653_9SPHN</name>
<organism evidence="1 2">
    <name type="scientific">Novosphingobium mangrovi</name>
    <name type="common">ex Huang et al. 2023</name>
    <dbReference type="NCBI Taxonomy" id="2976432"/>
    <lineage>
        <taxon>Bacteria</taxon>
        <taxon>Pseudomonadati</taxon>
        <taxon>Pseudomonadota</taxon>
        <taxon>Alphaproteobacteria</taxon>
        <taxon>Sphingomonadales</taxon>
        <taxon>Sphingomonadaceae</taxon>
        <taxon>Novosphingobium</taxon>
    </lineage>
</organism>
<protein>
    <recommendedName>
        <fullName evidence="3">YubB ferredoxin-like domain-containing protein</fullName>
    </recommendedName>
</protein>